<organism evidence="1 2">
    <name type="scientific">Caerostris extrusa</name>
    <name type="common">Bark spider</name>
    <name type="synonym">Caerostris bankana</name>
    <dbReference type="NCBI Taxonomy" id="172846"/>
    <lineage>
        <taxon>Eukaryota</taxon>
        <taxon>Metazoa</taxon>
        <taxon>Ecdysozoa</taxon>
        <taxon>Arthropoda</taxon>
        <taxon>Chelicerata</taxon>
        <taxon>Arachnida</taxon>
        <taxon>Araneae</taxon>
        <taxon>Araneomorphae</taxon>
        <taxon>Entelegynae</taxon>
        <taxon>Araneoidea</taxon>
        <taxon>Araneidae</taxon>
        <taxon>Caerostris</taxon>
    </lineage>
</organism>
<dbReference type="Proteomes" id="UP001054945">
    <property type="component" value="Unassembled WGS sequence"/>
</dbReference>
<dbReference type="EMBL" id="BPLR01011860">
    <property type="protein sequence ID" value="GIY49635.1"/>
    <property type="molecule type" value="Genomic_DNA"/>
</dbReference>
<keyword evidence="2" id="KW-1185">Reference proteome</keyword>
<dbReference type="AlphaFoldDB" id="A0AAV4TUL2"/>
<protein>
    <submittedName>
        <fullName evidence="1">Uncharacterized protein</fullName>
    </submittedName>
</protein>
<accession>A0AAV4TUL2</accession>
<evidence type="ECO:0000313" key="2">
    <source>
        <dbReference type="Proteomes" id="UP001054945"/>
    </source>
</evidence>
<evidence type="ECO:0000313" key="1">
    <source>
        <dbReference type="EMBL" id="GIY49635.1"/>
    </source>
</evidence>
<reference evidence="1 2" key="1">
    <citation type="submission" date="2021-06" db="EMBL/GenBank/DDBJ databases">
        <title>Caerostris extrusa draft genome.</title>
        <authorList>
            <person name="Kono N."/>
            <person name="Arakawa K."/>
        </authorList>
    </citation>
    <scope>NUCLEOTIDE SEQUENCE [LARGE SCALE GENOMIC DNA]</scope>
</reference>
<gene>
    <name evidence="1" type="ORF">CEXT_699571</name>
</gene>
<name>A0AAV4TUL2_CAEEX</name>
<comment type="caution">
    <text evidence="1">The sequence shown here is derived from an EMBL/GenBank/DDBJ whole genome shotgun (WGS) entry which is preliminary data.</text>
</comment>
<proteinExistence type="predicted"/>
<sequence length="181" mass="20600">MSLHRNLMELERSLSGVKSRDEEHFPSQLPKELLYERRSCIPFLSGVLFLYNGHSDNVCYFQIDNQPAENFSWLSPLQHANIHVQQFSLKVLSGDNTLPYLLIDYIDYVQYDMFAIYIGGKPDELYFHLDADGPHNSLMDGSNSSPRHKTKLLLFGGFVLCRHQSHVAGVKVQAAGVKESV</sequence>